<dbReference type="Proteomes" id="UP000314294">
    <property type="component" value="Unassembled WGS sequence"/>
</dbReference>
<protein>
    <submittedName>
        <fullName evidence="2">Uncharacterized protein</fullName>
    </submittedName>
</protein>
<reference evidence="2 3" key="1">
    <citation type="submission" date="2019-03" db="EMBL/GenBank/DDBJ databases">
        <title>First draft genome of Liparis tanakae, snailfish: a comprehensive survey of snailfish specific genes.</title>
        <authorList>
            <person name="Kim W."/>
            <person name="Song I."/>
            <person name="Jeong J.-H."/>
            <person name="Kim D."/>
            <person name="Kim S."/>
            <person name="Ryu S."/>
            <person name="Song J.Y."/>
            <person name="Lee S.K."/>
        </authorList>
    </citation>
    <scope>NUCLEOTIDE SEQUENCE [LARGE SCALE GENOMIC DNA]</scope>
    <source>
        <tissue evidence="2">Muscle</tissue>
    </source>
</reference>
<feature type="compositionally biased region" description="Polar residues" evidence="1">
    <location>
        <begin position="12"/>
        <end position="40"/>
    </location>
</feature>
<proteinExistence type="predicted"/>
<dbReference type="AlphaFoldDB" id="A0A4Z2J369"/>
<comment type="caution">
    <text evidence="2">The sequence shown here is derived from an EMBL/GenBank/DDBJ whole genome shotgun (WGS) entry which is preliminary data.</text>
</comment>
<dbReference type="EMBL" id="SRLO01000024">
    <property type="protein sequence ID" value="TNN84785.1"/>
    <property type="molecule type" value="Genomic_DNA"/>
</dbReference>
<keyword evidence="3" id="KW-1185">Reference proteome</keyword>
<sequence length="76" mass="8616">MARMEVEDTSHSSKGTSDSLTHHLNTRLSQSPITATQMSLMPTEERRWNQSGKKMKKVFLRSAAQDTQRNRPRASG</sequence>
<feature type="compositionally biased region" description="Basic and acidic residues" evidence="1">
    <location>
        <begin position="1"/>
        <end position="11"/>
    </location>
</feature>
<name>A0A4Z2J369_9TELE</name>
<organism evidence="2 3">
    <name type="scientific">Liparis tanakae</name>
    <name type="common">Tanaka's snailfish</name>
    <dbReference type="NCBI Taxonomy" id="230148"/>
    <lineage>
        <taxon>Eukaryota</taxon>
        <taxon>Metazoa</taxon>
        <taxon>Chordata</taxon>
        <taxon>Craniata</taxon>
        <taxon>Vertebrata</taxon>
        <taxon>Euteleostomi</taxon>
        <taxon>Actinopterygii</taxon>
        <taxon>Neopterygii</taxon>
        <taxon>Teleostei</taxon>
        <taxon>Neoteleostei</taxon>
        <taxon>Acanthomorphata</taxon>
        <taxon>Eupercaria</taxon>
        <taxon>Perciformes</taxon>
        <taxon>Cottioidei</taxon>
        <taxon>Cottales</taxon>
        <taxon>Liparidae</taxon>
        <taxon>Liparis</taxon>
    </lineage>
</organism>
<evidence type="ECO:0000313" key="2">
    <source>
        <dbReference type="EMBL" id="TNN84785.1"/>
    </source>
</evidence>
<gene>
    <name evidence="2" type="ORF">EYF80_004830</name>
</gene>
<feature type="region of interest" description="Disordered" evidence="1">
    <location>
        <begin position="1"/>
        <end position="56"/>
    </location>
</feature>
<evidence type="ECO:0000313" key="3">
    <source>
        <dbReference type="Proteomes" id="UP000314294"/>
    </source>
</evidence>
<evidence type="ECO:0000256" key="1">
    <source>
        <dbReference type="SAM" id="MobiDB-lite"/>
    </source>
</evidence>
<accession>A0A4Z2J369</accession>